<dbReference type="InterPro" id="IPR005636">
    <property type="entry name" value="DTW"/>
</dbReference>
<feature type="domain" description="C3H1-type" evidence="8">
    <location>
        <begin position="333"/>
        <end position="361"/>
    </location>
</feature>
<dbReference type="eggNOG" id="KOG4382">
    <property type="taxonomic scope" value="Eukaryota"/>
</dbReference>
<feature type="compositionally biased region" description="Low complexity" evidence="7">
    <location>
        <begin position="731"/>
        <end position="741"/>
    </location>
</feature>
<protein>
    <recommendedName>
        <fullName evidence="1">tRNA-uridine aminocarboxypropyltransferase</fullName>
        <ecNumber evidence="1">2.5.1.25</ecNumber>
    </recommendedName>
</protein>
<feature type="region of interest" description="Disordered" evidence="7">
    <location>
        <begin position="829"/>
        <end position="860"/>
    </location>
</feature>
<dbReference type="GO" id="GO:0008033">
    <property type="term" value="P:tRNA processing"/>
    <property type="evidence" value="ECO:0007669"/>
    <property type="project" value="UniProtKB-KW"/>
</dbReference>
<keyword evidence="10" id="KW-1185">Reference proteome</keyword>
<keyword evidence="6" id="KW-0863">Zinc-finger</keyword>
<feature type="region of interest" description="Disordered" evidence="7">
    <location>
        <begin position="715"/>
        <end position="755"/>
    </location>
</feature>
<evidence type="ECO:0000256" key="1">
    <source>
        <dbReference type="ARBA" id="ARBA00012386"/>
    </source>
</evidence>
<dbReference type="STRING" id="564608.C1MU31"/>
<dbReference type="EC" id="2.5.1.25" evidence="1"/>
<feature type="region of interest" description="Disordered" evidence="7">
    <location>
        <begin position="381"/>
        <end position="400"/>
    </location>
</feature>
<keyword evidence="6" id="KW-0862">Zinc</keyword>
<evidence type="ECO:0000313" key="10">
    <source>
        <dbReference type="Proteomes" id="UP000001876"/>
    </source>
</evidence>
<proteinExistence type="predicted"/>
<dbReference type="GO" id="GO:0008270">
    <property type="term" value="F:zinc ion binding"/>
    <property type="evidence" value="ECO:0007669"/>
    <property type="project" value="UniProtKB-KW"/>
</dbReference>
<feature type="region of interest" description="Disordered" evidence="7">
    <location>
        <begin position="779"/>
        <end position="798"/>
    </location>
</feature>
<dbReference type="InterPro" id="IPR000571">
    <property type="entry name" value="Znf_CCCH"/>
</dbReference>
<dbReference type="PANTHER" id="PTHR36971">
    <property type="entry name" value="UNNAMED PRODUCT"/>
    <property type="match status" value="1"/>
</dbReference>
<dbReference type="PROSITE" id="PS50103">
    <property type="entry name" value="ZF_C3H1"/>
    <property type="match status" value="1"/>
</dbReference>
<feature type="compositionally biased region" description="Low complexity" evidence="7">
    <location>
        <begin position="146"/>
        <end position="155"/>
    </location>
</feature>
<dbReference type="PANTHER" id="PTHR36971:SF1">
    <property type="entry name" value="METHYLTRANSFERASE DOMAIN-CONTAINING PROTEIN"/>
    <property type="match status" value="1"/>
</dbReference>
<dbReference type="AlphaFoldDB" id="C1MU31"/>
<keyword evidence="2" id="KW-0808">Transferase</keyword>
<keyword evidence="6" id="KW-0479">Metal-binding</keyword>
<comment type="catalytic activity">
    <reaction evidence="5">
        <text>a uridine in tRNA + S-adenosyl-L-methionine = a 3-[(3S)-3-amino-3-carboxypropyl]uridine in tRNA + S-methyl-5'-thioadenosine + H(+)</text>
        <dbReference type="Rhea" id="RHEA:62432"/>
        <dbReference type="Rhea" id="RHEA-COMP:13339"/>
        <dbReference type="Rhea" id="RHEA-COMP:16092"/>
        <dbReference type="ChEBI" id="CHEBI:15378"/>
        <dbReference type="ChEBI" id="CHEBI:17509"/>
        <dbReference type="ChEBI" id="CHEBI:59789"/>
        <dbReference type="ChEBI" id="CHEBI:65315"/>
        <dbReference type="ChEBI" id="CHEBI:82930"/>
        <dbReference type="EC" id="2.5.1.25"/>
    </reaction>
</comment>
<evidence type="ECO:0000256" key="2">
    <source>
        <dbReference type="ARBA" id="ARBA00022679"/>
    </source>
</evidence>
<evidence type="ECO:0000259" key="8">
    <source>
        <dbReference type="PROSITE" id="PS50103"/>
    </source>
</evidence>
<feature type="region of interest" description="Disordered" evidence="7">
    <location>
        <begin position="299"/>
        <end position="332"/>
    </location>
</feature>
<organism evidence="10">
    <name type="scientific">Micromonas pusilla (strain CCMP1545)</name>
    <name type="common">Picoplanktonic green alga</name>
    <dbReference type="NCBI Taxonomy" id="564608"/>
    <lineage>
        <taxon>Eukaryota</taxon>
        <taxon>Viridiplantae</taxon>
        <taxon>Chlorophyta</taxon>
        <taxon>Mamiellophyceae</taxon>
        <taxon>Mamiellales</taxon>
        <taxon>Mamiellaceae</taxon>
        <taxon>Micromonas</taxon>
    </lineage>
</organism>
<feature type="compositionally biased region" description="Acidic residues" evidence="7">
    <location>
        <begin position="130"/>
        <end position="145"/>
    </location>
</feature>
<name>C1MU31_MICPC</name>
<dbReference type="GeneID" id="9684867"/>
<dbReference type="SMART" id="SM01144">
    <property type="entry name" value="DTW"/>
    <property type="match status" value="1"/>
</dbReference>
<dbReference type="GO" id="GO:0016432">
    <property type="term" value="F:tRNA-uridine aminocarboxypropyltransferase activity"/>
    <property type="evidence" value="ECO:0007669"/>
    <property type="project" value="UniProtKB-EC"/>
</dbReference>
<feature type="region of interest" description="Disordered" evidence="7">
    <location>
        <begin position="126"/>
        <end position="160"/>
    </location>
</feature>
<feature type="compositionally biased region" description="Low complexity" evidence="7">
    <location>
        <begin position="304"/>
        <end position="313"/>
    </location>
</feature>
<feature type="compositionally biased region" description="Basic and acidic residues" evidence="7">
    <location>
        <begin position="314"/>
        <end position="326"/>
    </location>
</feature>
<feature type="compositionally biased region" description="Pro residues" evidence="7">
    <location>
        <begin position="721"/>
        <end position="730"/>
    </location>
</feature>
<feature type="zinc finger region" description="C3H1-type" evidence="6">
    <location>
        <begin position="333"/>
        <end position="361"/>
    </location>
</feature>
<dbReference type="RefSeq" id="XP_003059123.1">
    <property type="nucleotide sequence ID" value="XM_003059077.1"/>
</dbReference>
<evidence type="ECO:0000256" key="5">
    <source>
        <dbReference type="ARBA" id="ARBA00048718"/>
    </source>
</evidence>
<evidence type="ECO:0000256" key="3">
    <source>
        <dbReference type="ARBA" id="ARBA00022691"/>
    </source>
</evidence>
<dbReference type="KEGG" id="mpp:MICPUCDRAFT_40120"/>
<dbReference type="Pfam" id="PF03942">
    <property type="entry name" value="DTW"/>
    <property type="match status" value="1"/>
</dbReference>
<sequence>MADGAAAAAAAADPAVAPSSRRRVCDGCDRPASVCLCDALPASPLPTRGALVVLQHPTEHKRPKGTGWILPRCVARCVVSRGRRPSPSLRRMLERVLPKRAPVYLLYPLDEAADVDAVDLVADGEGSTQIEEEEEEEEEADDGDGDATTPSTSTTTEEDEAVADALRDAAYVCVVIDATWKQAREMFHETTSRLPRRAKVVKLDDVRGGGGDGGGGGGVMIEPQEGCVVTAEATARAMATLERAAAAAAGGSAEDAAVQLCVAVAAADATIRAVRAQAAFQAKYDPAMAPGVVKHLGGRRQRVAKAPAPAAPKGEADGDERRRRDPTSSASSAAAAAACRHMVRSGACLYASKCRFNHDPDVVAAAERDLLAKRDAALRGEGAPGEKLPGRFGRRHAQRNRNKSGDFRRWLARTFGLDVLSDGGGVLDIAGGKGELAFELQNVTGVPVTVIDPRPMRLDAYVKRFRKGVYHRNASPAMTASVRRGKDAALSSPRHLRLFFHENLWRGGVDEGERKRAIEASHALSLSARWSRRGLVEGVGGGEVSLLDEDATTGEKVKVFEARGRARSKTTTTDATTTTTADATYRRGGAVLRQRVALSSTAATVAAATATCPIPTPTPTDDAPIAAADAPLRAADAAACAPDPVASDAIAEVLREALKNASVVVGLHPDQATDALVDFALASGKPFAVVPCCTYGADFPKRRTPSGKRIAAALNARRRASPPPPPPPPRASASRVMASRRSAPDLGGNGTRDAVILAGGRDSNAAHADSCATYHAGGVDAEAERREEPSSSVRWRPPLGGTIPAARIRRASVDARFAFASARLRAASAAAASGVSPRARADARASSSRTSSSSPARRPR</sequence>
<reference evidence="9 10" key="1">
    <citation type="journal article" date="2009" name="Science">
        <title>Green evolution and dynamic adaptations revealed by genomes of the marine picoeukaryotes Micromonas.</title>
        <authorList>
            <person name="Worden A.Z."/>
            <person name="Lee J.H."/>
            <person name="Mock T."/>
            <person name="Rouze P."/>
            <person name="Simmons M.P."/>
            <person name="Aerts A.L."/>
            <person name="Allen A.E."/>
            <person name="Cuvelier M.L."/>
            <person name="Derelle E."/>
            <person name="Everett M.V."/>
            <person name="Foulon E."/>
            <person name="Grimwood J."/>
            <person name="Gundlach H."/>
            <person name="Henrissat B."/>
            <person name="Napoli C."/>
            <person name="McDonald S.M."/>
            <person name="Parker M.S."/>
            <person name="Rombauts S."/>
            <person name="Salamov A."/>
            <person name="Von Dassow P."/>
            <person name="Badger J.H."/>
            <person name="Coutinho P.M."/>
            <person name="Demir E."/>
            <person name="Dubchak I."/>
            <person name="Gentemann C."/>
            <person name="Eikrem W."/>
            <person name="Gready J.E."/>
            <person name="John U."/>
            <person name="Lanier W."/>
            <person name="Lindquist E.A."/>
            <person name="Lucas S."/>
            <person name="Mayer K.F."/>
            <person name="Moreau H."/>
            <person name="Not F."/>
            <person name="Otillar R."/>
            <person name="Panaud O."/>
            <person name="Pangilinan J."/>
            <person name="Paulsen I."/>
            <person name="Piegu B."/>
            <person name="Poliakov A."/>
            <person name="Robbens S."/>
            <person name="Schmutz J."/>
            <person name="Toulza E."/>
            <person name="Wyss T."/>
            <person name="Zelensky A."/>
            <person name="Zhou K."/>
            <person name="Armbrust E.V."/>
            <person name="Bhattacharya D."/>
            <person name="Goodenough U.W."/>
            <person name="Van de Peer Y."/>
            <person name="Grigoriev I.V."/>
        </authorList>
    </citation>
    <scope>NUCLEOTIDE SEQUENCE [LARGE SCALE GENOMIC DNA]</scope>
    <source>
        <strain evidence="9 10">CCMP1545</strain>
    </source>
</reference>
<accession>C1MU31</accession>
<gene>
    <name evidence="9" type="ORF">MICPUCDRAFT_40120</name>
</gene>
<keyword evidence="3" id="KW-0949">S-adenosyl-L-methionine</keyword>
<dbReference type="Proteomes" id="UP000001876">
    <property type="component" value="Unassembled WGS sequence"/>
</dbReference>
<evidence type="ECO:0000313" key="9">
    <source>
        <dbReference type="EMBL" id="EEH56255.1"/>
    </source>
</evidence>
<keyword evidence="4" id="KW-0819">tRNA processing</keyword>
<evidence type="ECO:0000256" key="7">
    <source>
        <dbReference type="SAM" id="MobiDB-lite"/>
    </source>
</evidence>
<evidence type="ECO:0000256" key="4">
    <source>
        <dbReference type="ARBA" id="ARBA00022694"/>
    </source>
</evidence>
<dbReference type="EMBL" id="GG663740">
    <property type="protein sequence ID" value="EEH56255.1"/>
    <property type="molecule type" value="Genomic_DNA"/>
</dbReference>
<dbReference type="OrthoDB" id="7459479at2759"/>
<evidence type="ECO:0000256" key="6">
    <source>
        <dbReference type="PROSITE-ProRule" id="PRU00723"/>
    </source>
</evidence>